<dbReference type="InterPro" id="IPR001932">
    <property type="entry name" value="PPM-type_phosphatase-like_dom"/>
</dbReference>
<dbReference type="AlphaFoldDB" id="V5C6H8"/>
<gene>
    <name evidence="2" type="ORF">MGMO_60c00320</name>
</gene>
<proteinExistence type="predicted"/>
<evidence type="ECO:0000313" key="3">
    <source>
        <dbReference type="Proteomes" id="UP000017842"/>
    </source>
</evidence>
<dbReference type="STRING" id="1116472.MGMO_60c00320"/>
<organism evidence="2 3">
    <name type="scientific">Methyloglobulus morosus KoM1</name>
    <dbReference type="NCBI Taxonomy" id="1116472"/>
    <lineage>
        <taxon>Bacteria</taxon>
        <taxon>Pseudomonadati</taxon>
        <taxon>Pseudomonadota</taxon>
        <taxon>Gammaproteobacteria</taxon>
        <taxon>Methylococcales</taxon>
        <taxon>Methylococcaceae</taxon>
        <taxon>Methyloglobulus</taxon>
    </lineage>
</organism>
<keyword evidence="3" id="KW-1185">Reference proteome</keyword>
<dbReference type="EMBL" id="AYLO01000058">
    <property type="protein sequence ID" value="ESS72368.1"/>
    <property type="molecule type" value="Genomic_DNA"/>
</dbReference>
<feature type="domain" description="PPM-type phosphatase" evidence="1">
    <location>
        <begin position="4"/>
        <end position="243"/>
    </location>
</feature>
<comment type="caution">
    <text evidence="2">The sequence shown here is derived from an EMBL/GenBank/DDBJ whole genome shotgun (WGS) entry which is preliminary data.</text>
</comment>
<evidence type="ECO:0000259" key="1">
    <source>
        <dbReference type="PROSITE" id="PS51746"/>
    </source>
</evidence>
<dbReference type="Gene3D" id="3.60.40.10">
    <property type="entry name" value="PPM-type phosphatase domain"/>
    <property type="match status" value="1"/>
</dbReference>
<dbReference type="OrthoDB" id="9801841at2"/>
<accession>V5C6H8</accession>
<dbReference type="SMART" id="SM00332">
    <property type="entry name" value="PP2Cc"/>
    <property type="match status" value="1"/>
</dbReference>
<dbReference type="Pfam" id="PF13672">
    <property type="entry name" value="PP2C_2"/>
    <property type="match status" value="1"/>
</dbReference>
<dbReference type="InterPro" id="IPR036457">
    <property type="entry name" value="PPM-type-like_dom_sf"/>
</dbReference>
<reference evidence="2 3" key="1">
    <citation type="journal article" date="2013" name="Genome Announc.">
        <title>Draft Genome Sequence of the Methanotrophic Gammaproteobacterium Methyloglobulus morosus DSM 22980 Strain KoM1.</title>
        <authorList>
            <person name="Poehlein A."/>
            <person name="Deutzmann J.S."/>
            <person name="Daniel R."/>
            <person name="Simeonova D.D."/>
        </authorList>
    </citation>
    <scope>NUCLEOTIDE SEQUENCE [LARGE SCALE GENOMIC DNA]</scope>
    <source>
        <strain evidence="2 3">KoM1</strain>
    </source>
</reference>
<evidence type="ECO:0000313" key="2">
    <source>
        <dbReference type="EMBL" id="ESS72368.1"/>
    </source>
</evidence>
<dbReference type="eggNOG" id="COG0631">
    <property type="taxonomic scope" value="Bacteria"/>
</dbReference>
<dbReference type="SMART" id="SM00331">
    <property type="entry name" value="PP2C_SIG"/>
    <property type="match status" value="1"/>
</dbReference>
<dbReference type="PROSITE" id="PS51746">
    <property type="entry name" value="PPM_2"/>
    <property type="match status" value="1"/>
</dbReference>
<protein>
    <submittedName>
        <fullName evidence="2">Protein serine/threonine phosphatase</fullName>
    </submittedName>
</protein>
<dbReference type="RefSeq" id="WP_023494629.1">
    <property type="nucleotide sequence ID" value="NZ_AYLO01000058.1"/>
</dbReference>
<dbReference type="SUPFAM" id="SSF81606">
    <property type="entry name" value="PP2C-like"/>
    <property type="match status" value="1"/>
</dbReference>
<sequence>MQLEFFQFTNPGDRQYNQDYMAHIIENDYALFIVADGLGGHQAGEQASQFFCQGMLNCSHTYSKKIASNPASVFSDWIDEAVVEMKTLFDDDLIADQAYTTCAILYLDNDRAIAAHCGDSRVYRLNPKEIVWRTLDHSVPQDLLSVGLISEEELAHHPEQNHLTRSINANRAQPVDIKLFSPILKNETFVLCSDGFWGNIKPDELLQLADLDSNIVNINRLAMLSVYRANGNSDNLTVMTVRNRKD</sequence>
<dbReference type="CDD" id="cd00143">
    <property type="entry name" value="PP2Cc"/>
    <property type="match status" value="1"/>
</dbReference>
<name>V5C6H8_9GAMM</name>
<dbReference type="Proteomes" id="UP000017842">
    <property type="component" value="Unassembled WGS sequence"/>
</dbReference>